<dbReference type="InterPro" id="IPR006722">
    <property type="entry name" value="Sedlin"/>
</dbReference>
<reference evidence="2 3" key="1">
    <citation type="submission" date="2024-03" db="EMBL/GenBank/DDBJ databases">
        <title>The Acrasis kona genome and developmental transcriptomes reveal deep origins of eukaryotic multicellular pathways.</title>
        <authorList>
            <person name="Sheikh S."/>
            <person name="Fu C.-J."/>
            <person name="Brown M.W."/>
            <person name="Baldauf S.L."/>
        </authorList>
    </citation>
    <scope>NUCLEOTIDE SEQUENCE [LARGE SCALE GENOMIC DNA]</scope>
    <source>
        <strain evidence="2 3">ATCC MYA-3509</strain>
    </source>
</reference>
<gene>
    <name evidence="1" type="ORF">AKO1_001394</name>
    <name evidence="2" type="ORF">AKO1_008681</name>
</gene>
<dbReference type="PANTHER" id="PTHR12403">
    <property type="entry name" value="TRAFFICKING PROTEIN PARTICLE COMPLEX SUBUNIT 2"/>
    <property type="match status" value="1"/>
</dbReference>
<dbReference type="SUPFAM" id="SSF64356">
    <property type="entry name" value="SNARE-like"/>
    <property type="match status" value="1"/>
</dbReference>
<dbReference type="EMBL" id="JAOPGA020000596">
    <property type="protein sequence ID" value="KAL0479739.1"/>
    <property type="molecule type" value="Genomic_DNA"/>
</dbReference>
<proteinExistence type="predicted"/>
<dbReference type="GO" id="GO:0005737">
    <property type="term" value="C:cytoplasm"/>
    <property type="evidence" value="ECO:0007669"/>
    <property type="project" value="GOC"/>
</dbReference>
<dbReference type="InterPro" id="IPR011012">
    <property type="entry name" value="Longin-like_dom_sf"/>
</dbReference>
<accession>A0AAW2ZEK2</accession>
<dbReference type="EMBL" id="JAOPGA020001373">
    <property type="protein sequence ID" value="KAL0487789.1"/>
    <property type="molecule type" value="Genomic_DNA"/>
</dbReference>
<organism evidence="2 3">
    <name type="scientific">Acrasis kona</name>
    <dbReference type="NCBI Taxonomy" id="1008807"/>
    <lineage>
        <taxon>Eukaryota</taxon>
        <taxon>Discoba</taxon>
        <taxon>Heterolobosea</taxon>
        <taxon>Tetramitia</taxon>
        <taxon>Eutetramitia</taxon>
        <taxon>Acrasidae</taxon>
        <taxon>Acrasis</taxon>
    </lineage>
</organism>
<dbReference type="Proteomes" id="UP001431209">
    <property type="component" value="Unassembled WGS sequence"/>
</dbReference>
<dbReference type="Pfam" id="PF04628">
    <property type="entry name" value="Sedlin_N"/>
    <property type="match status" value="1"/>
</dbReference>
<dbReference type="GO" id="GO:0006888">
    <property type="term" value="P:endoplasmic reticulum to Golgi vesicle-mediated transport"/>
    <property type="evidence" value="ECO:0007669"/>
    <property type="project" value="InterPro"/>
</dbReference>
<keyword evidence="3" id="KW-1185">Reference proteome</keyword>
<evidence type="ECO:0000313" key="2">
    <source>
        <dbReference type="EMBL" id="KAL0487789.1"/>
    </source>
</evidence>
<sequence length="136" mass="15886">MPAAYFVIVGKEDCPLYELEFTAQGRKEDQSQLKQFILHASLDVVEELQWGSKELFLKSVDKFNNFSISAYLTAGYVRFLILFDGERKSDDSIKQFFTEVHELWVKIQLNPFYELNATIDSPSFESKIKQLVNRYL</sequence>
<protein>
    <submittedName>
        <fullName evidence="2">Trafficking protein particle complex subunit 2</fullName>
    </submittedName>
</protein>
<dbReference type="CDD" id="cd14825">
    <property type="entry name" value="TRAPPC2_sedlin"/>
    <property type="match status" value="1"/>
</dbReference>
<dbReference type="AlphaFoldDB" id="A0AAW2ZEK2"/>
<evidence type="ECO:0000313" key="1">
    <source>
        <dbReference type="EMBL" id="KAL0479739.1"/>
    </source>
</evidence>
<dbReference type="Gene3D" id="3.30.450.70">
    <property type="match status" value="1"/>
</dbReference>
<evidence type="ECO:0000313" key="3">
    <source>
        <dbReference type="Proteomes" id="UP001431209"/>
    </source>
</evidence>
<name>A0AAW2ZEK2_9EUKA</name>
<comment type="caution">
    <text evidence="2">The sequence shown here is derived from an EMBL/GenBank/DDBJ whole genome shotgun (WGS) entry which is preliminary data.</text>
</comment>